<dbReference type="InterPro" id="IPR001680">
    <property type="entry name" value="WD40_rpt"/>
</dbReference>
<dbReference type="OrthoDB" id="2096344at2759"/>
<dbReference type="PANTHER" id="PTHR19879">
    <property type="entry name" value="TRANSCRIPTION INITIATION FACTOR TFIID"/>
    <property type="match status" value="1"/>
</dbReference>
<dbReference type="PANTHER" id="PTHR19879:SF9">
    <property type="entry name" value="TRANSCRIPTION INITIATION FACTOR TFIID SUBUNIT 5"/>
    <property type="match status" value="1"/>
</dbReference>
<dbReference type="Proteomes" id="UP000241769">
    <property type="component" value="Unassembled WGS sequence"/>
</dbReference>
<dbReference type="STRING" id="1890364.A0A2P6NRZ4"/>
<dbReference type="PROSITE" id="PS50082">
    <property type="entry name" value="WD_REPEATS_2"/>
    <property type="match status" value="2"/>
</dbReference>
<feature type="repeat" description="WD" evidence="1">
    <location>
        <begin position="496"/>
        <end position="539"/>
    </location>
</feature>
<comment type="caution">
    <text evidence="2">The sequence shown here is derived from an EMBL/GenBank/DDBJ whole genome shotgun (WGS) entry which is preliminary data.</text>
</comment>
<gene>
    <name evidence="2" type="ORF">PROFUN_02870</name>
</gene>
<organism evidence="2 3">
    <name type="scientific">Planoprotostelium fungivorum</name>
    <dbReference type="NCBI Taxonomy" id="1890364"/>
    <lineage>
        <taxon>Eukaryota</taxon>
        <taxon>Amoebozoa</taxon>
        <taxon>Evosea</taxon>
        <taxon>Variosea</taxon>
        <taxon>Cavosteliida</taxon>
        <taxon>Cavosteliaceae</taxon>
        <taxon>Planoprotostelium</taxon>
    </lineage>
</organism>
<proteinExistence type="predicted"/>
<dbReference type="SUPFAM" id="SSF50978">
    <property type="entry name" value="WD40 repeat-like"/>
    <property type="match status" value="1"/>
</dbReference>
<dbReference type="Pfam" id="PF00400">
    <property type="entry name" value="WD40"/>
    <property type="match status" value="4"/>
</dbReference>
<dbReference type="InterPro" id="IPR036322">
    <property type="entry name" value="WD40_repeat_dom_sf"/>
</dbReference>
<sequence>MEVETHLECLHSYGIATTRYLSGIPVDGEISQIDVPLGSFIVRWDLARRERTFSIHSGCDLITCMMRNPVHPISCTVTHRGDVVLWKYPEWTRLSSIRVPTRKIMHAAFSPNGEKLVLAGQFYGGKICALDLSADGLHLSLVSEYGGIYDCVEISNEGIIFAVEKEDRDNARVKVVSIRDGVVQRETFLAGRGATCSSFHSVSSLIAIAKVDHEVVVMNTQTLDIVFRIPHFSKTFVRSIIFDGDHDLLAMTSAGTLSHYKRDQLYRTYEIPDCIVYYLQWVVPHEKLWISGENGLHYVSVVDGERHDLTYHEITCCGVDSRGDFTCAGDLLGHVILWRGSDAHPLARSQLPAGVRSVTFGPGEDISLQIGCVDGQIWNWRPLDSEEPKLLFLLLDTVTCLRWERGEGSDTLMASTTDGTVALLRKVPGHVTMAACLVIKAHQPIVGPQDLRFGSIQKYAEIWSCSWSPDGSMFATSSEDQTTHIWNRNGEKLATLSGHTAAVTSVDWTDTVIGQIIATCADDQTIRIYETKDWNLLHVFTTEDIEEWHTLTYLCIEPSGDRLAVASQNGYVCVWSLETKERLFAEKMHAGSIEGLCWERDGHLRSCSSDCTVNVYRVGIKK</sequence>
<name>A0A2P6NRZ4_9EUKA</name>
<dbReference type="SMART" id="SM00320">
    <property type="entry name" value="WD40"/>
    <property type="match status" value="9"/>
</dbReference>
<accession>A0A2P6NRZ4</accession>
<dbReference type="AlphaFoldDB" id="A0A2P6NRZ4"/>
<dbReference type="EMBL" id="MDYQ01000027">
    <property type="protein sequence ID" value="PRP86721.1"/>
    <property type="molecule type" value="Genomic_DNA"/>
</dbReference>
<keyword evidence="3" id="KW-1185">Reference proteome</keyword>
<reference evidence="2 3" key="1">
    <citation type="journal article" date="2018" name="Genome Biol. Evol.">
        <title>Multiple Roots of Fruiting Body Formation in Amoebozoa.</title>
        <authorList>
            <person name="Hillmann F."/>
            <person name="Forbes G."/>
            <person name="Novohradska S."/>
            <person name="Ferling I."/>
            <person name="Riege K."/>
            <person name="Groth M."/>
            <person name="Westermann M."/>
            <person name="Marz M."/>
            <person name="Spaller T."/>
            <person name="Winckler T."/>
            <person name="Schaap P."/>
            <person name="Glockner G."/>
        </authorList>
    </citation>
    <scope>NUCLEOTIDE SEQUENCE [LARGE SCALE GENOMIC DNA]</scope>
    <source>
        <strain evidence="2 3">Jena</strain>
    </source>
</reference>
<dbReference type="Gene3D" id="2.130.10.10">
    <property type="entry name" value="YVTN repeat-like/Quinoprotein amine dehydrogenase"/>
    <property type="match status" value="4"/>
</dbReference>
<dbReference type="PROSITE" id="PS50294">
    <property type="entry name" value="WD_REPEATS_REGION"/>
    <property type="match status" value="1"/>
</dbReference>
<dbReference type="InterPro" id="IPR011047">
    <property type="entry name" value="Quinoprotein_ADH-like_sf"/>
</dbReference>
<evidence type="ECO:0000313" key="2">
    <source>
        <dbReference type="EMBL" id="PRP86721.1"/>
    </source>
</evidence>
<dbReference type="SUPFAM" id="SSF50998">
    <property type="entry name" value="Quinoprotein alcohol dehydrogenase-like"/>
    <property type="match status" value="1"/>
</dbReference>
<keyword evidence="1" id="KW-0853">WD repeat</keyword>
<evidence type="ECO:0000313" key="3">
    <source>
        <dbReference type="Proteomes" id="UP000241769"/>
    </source>
</evidence>
<dbReference type="InterPro" id="IPR015943">
    <property type="entry name" value="WD40/YVTN_repeat-like_dom_sf"/>
</dbReference>
<evidence type="ECO:0000256" key="1">
    <source>
        <dbReference type="PROSITE-ProRule" id="PRU00221"/>
    </source>
</evidence>
<dbReference type="InParanoid" id="A0A2P6NRZ4"/>
<protein>
    <submittedName>
        <fullName evidence="2">Uncharacterized protein</fullName>
    </submittedName>
</protein>
<feature type="repeat" description="WD" evidence="1">
    <location>
        <begin position="462"/>
        <end position="487"/>
    </location>
</feature>